<gene>
    <name evidence="1" type="ORF">SAMN05660197_1837</name>
</gene>
<dbReference type="EMBL" id="FWWZ01000001">
    <property type="protein sequence ID" value="SMC10006.1"/>
    <property type="molecule type" value="Genomic_DNA"/>
</dbReference>
<dbReference type="RefSeq" id="WP_084276371.1">
    <property type="nucleotide sequence ID" value="NZ_AP026671.1"/>
</dbReference>
<dbReference type="STRING" id="1069081.SAMN05660197_1837"/>
<name>A0A1W1WUT8_9BACT</name>
<dbReference type="OrthoDB" id="9789685at2"/>
<evidence type="ECO:0000313" key="2">
    <source>
        <dbReference type="Proteomes" id="UP000192602"/>
    </source>
</evidence>
<dbReference type="AlphaFoldDB" id="A0A1W1WUT8"/>
<organism evidence="1 2">
    <name type="scientific">Nitratiruptor tergarcus DSM 16512</name>
    <dbReference type="NCBI Taxonomy" id="1069081"/>
    <lineage>
        <taxon>Bacteria</taxon>
        <taxon>Pseudomonadati</taxon>
        <taxon>Campylobacterota</taxon>
        <taxon>Epsilonproteobacteria</taxon>
        <taxon>Nautiliales</taxon>
        <taxon>Nitratiruptoraceae</taxon>
        <taxon>Nitratiruptor</taxon>
    </lineage>
</organism>
<reference evidence="2" key="1">
    <citation type="submission" date="2017-04" db="EMBL/GenBank/DDBJ databases">
        <authorList>
            <person name="Varghese N."/>
            <person name="Submissions S."/>
        </authorList>
    </citation>
    <scope>NUCLEOTIDE SEQUENCE [LARGE SCALE GENOMIC DNA]</scope>
    <source>
        <strain evidence="2">DSM 16512</strain>
    </source>
</reference>
<evidence type="ECO:0000313" key="1">
    <source>
        <dbReference type="EMBL" id="SMC10006.1"/>
    </source>
</evidence>
<proteinExistence type="predicted"/>
<protein>
    <recommendedName>
        <fullName evidence="3">DUF4197 domain-containing protein</fullName>
    </recommendedName>
</protein>
<evidence type="ECO:0008006" key="3">
    <source>
        <dbReference type="Google" id="ProtNLM"/>
    </source>
</evidence>
<dbReference type="Proteomes" id="UP000192602">
    <property type="component" value="Unassembled WGS sequence"/>
</dbReference>
<keyword evidence="2" id="KW-1185">Reference proteome</keyword>
<dbReference type="InterPro" id="IPR025245">
    <property type="entry name" value="DUF4197"/>
</dbReference>
<sequence length="259" mass="28841">MKKLLFLPIIALIAQAGFMDTLNNLAKDYTSNKSITNSANEEQSAIKQALKIGVKKAVTTLGKKDGFLKNPLVKIGVPKNLQIVAKTLRKVGMGKYVDEFELSMNRAAEEAVPETASILVDTIKNLKVQEAKRLITSSDNYAITNYFKTHAGKKLAQKIAPIIKKHMENENVTKYYVTMMEYYNKYASNFTNNAYAKTALGALGMSAPGEVKEKDLSSYVTNRTLEGLYTMIAQQEKNIRTNPLARSTKLLQKVFGDQK</sequence>
<accession>A0A1W1WUT8</accession>
<dbReference type="Pfam" id="PF13852">
    <property type="entry name" value="DUF4197"/>
    <property type="match status" value="1"/>
</dbReference>